<dbReference type="InterPro" id="IPR027275">
    <property type="entry name" value="PRC-brl_dom"/>
</dbReference>
<dbReference type="EMBL" id="LANJ01000004">
    <property type="protein sequence ID" value="KKC41100.1"/>
    <property type="molecule type" value="Genomic_DNA"/>
</dbReference>
<dbReference type="PANTHER" id="PTHR36505:SF1">
    <property type="entry name" value="BLR1072 PROTEIN"/>
    <property type="match status" value="1"/>
</dbReference>
<protein>
    <recommendedName>
        <fullName evidence="2">PRC-barrel domain-containing protein</fullName>
    </recommendedName>
</protein>
<dbReference type="SUPFAM" id="SSF50346">
    <property type="entry name" value="PRC-barrel domain"/>
    <property type="match status" value="2"/>
</dbReference>
<dbReference type="Pfam" id="PF05239">
    <property type="entry name" value="PRC"/>
    <property type="match status" value="2"/>
</dbReference>
<feature type="domain" description="PRC-barrel" evidence="2">
    <location>
        <begin position="21"/>
        <end position="92"/>
    </location>
</feature>
<keyword evidence="4" id="KW-1185">Reference proteome</keyword>
<dbReference type="PANTHER" id="PTHR36505">
    <property type="entry name" value="BLR1072 PROTEIN"/>
    <property type="match status" value="1"/>
</dbReference>
<feature type="region of interest" description="Disordered" evidence="1">
    <location>
        <begin position="252"/>
        <end position="271"/>
    </location>
</feature>
<comment type="caution">
    <text evidence="3">The sequence shown here is derived from an EMBL/GenBank/DDBJ whole genome shotgun (WGS) entry which is preliminary data.</text>
</comment>
<organism evidence="3 4">
    <name type="scientific">Devosia epidermidihirudinis</name>
    <dbReference type="NCBI Taxonomy" id="1293439"/>
    <lineage>
        <taxon>Bacteria</taxon>
        <taxon>Pseudomonadati</taxon>
        <taxon>Pseudomonadota</taxon>
        <taxon>Alphaproteobacteria</taxon>
        <taxon>Hyphomicrobiales</taxon>
        <taxon>Devosiaceae</taxon>
        <taxon>Devosia</taxon>
    </lineage>
</organism>
<evidence type="ECO:0000256" key="1">
    <source>
        <dbReference type="SAM" id="MobiDB-lite"/>
    </source>
</evidence>
<dbReference type="Proteomes" id="UP000033411">
    <property type="component" value="Unassembled WGS sequence"/>
</dbReference>
<evidence type="ECO:0000313" key="3">
    <source>
        <dbReference type="EMBL" id="KKC41100.1"/>
    </source>
</evidence>
<gene>
    <name evidence="3" type="ORF">WH87_01670</name>
</gene>
<accession>A0A0F5QJI0</accession>
<name>A0A0F5QJI0_9HYPH</name>
<sequence>MTPPTVLSQGYANDAEDTLVTKLLNQTVYSSVEDNAEEIGNIKDIVVSSGIGISAVVVSVGGFLGVGSKDVAVDFHQLDWATRPDGSRRWVLESTAEDLRAAPAFIWSDSVENTGAPALTSAEQEAQLAPGNPNAAPVDPTLTTDAPERAAITTPIDRTGFTNLDEKGLTADQLSGIPVYGINDEQIGTIGNVVNHSDGTIDAVIVDVGGFLGLGAKPVAVGYDNLAFSTDTSGNRYLFLNTTRDQLEAQTEYNPDTYPGEGDNQRMVITP</sequence>
<reference evidence="3 4" key="1">
    <citation type="submission" date="2015-03" db="EMBL/GenBank/DDBJ databases">
        <authorList>
            <person name="Lepp D."/>
            <person name="Hassan Y.I."/>
            <person name="Li X.-Z."/>
            <person name="Zhou T."/>
        </authorList>
    </citation>
    <scope>NUCLEOTIDE SEQUENCE [LARGE SCALE GENOMIC DNA]</scope>
    <source>
        <strain evidence="3 4">E84</strain>
    </source>
</reference>
<evidence type="ECO:0000259" key="2">
    <source>
        <dbReference type="Pfam" id="PF05239"/>
    </source>
</evidence>
<dbReference type="InterPro" id="IPR011033">
    <property type="entry name" value="PRC_barrel-like_sf"/>
</dbReference>
<dbReference type="STRING" id="1293439.WH87_01670"/>
<feature type="domain" description="PRC-barrel" evidence="2">
    <location>
        <begin position="170"/>
        <end position="246"/>
    </location>
</feature>
<dbReference type="PATRIC" id="fig|1293439.3.peg.2699"/>
<dbReference type="Gene3D" id="2.30.30.240">
    <property type="entry name" value="PRC-barrel domain"/>
    <property type="match status" value="2"/>
</dbReference>
<dbReference type="AlphaFoldDB" id="A0A0F5QJI0"/>
<proteinExistence type="predicted"/>
<feature type="region of interest" description="Disordered" evidence="1">
    <location>
        <begin position="122"/>
        <end position="142"/>
    </location>
</feature>
<evidence type="ECO:0000313" key="4">
    <source>
        <dbReference type="Proteomes" id="UP000033411"/>
    </source>
</evidence>